<protein>
    <submittedName>
        <fullName evidence="1">Uncharacterized protein</fullName>
    </submittedName>
</protein>
<comment type="caution">
    <text evidence="1">The sequence shown here is derived from an EMBL/GenBank/DDBJ whole genome shotgun (WGS) entry which is preliminary data.</text>
</comment>
<gene>
    <name evidence="1" type="ORF">H5410_031402</name>
</gene>
<sequence length="82" mass="9764">MRVANKDVEMDVWAYQESIRNEAIRGKVGVAPGVDKMREARLRWFRRYAKVLQWLVILPLTLDCKRGFRCKESKYCNDEEDL</sequence>
<reference evidence="1 2" key="1">
    <citation type="submission" date="2020-09" db="EMBL/GenBank/DDBJ databases">
        <title>De no assembly of potato wild relative species, Solanum commersonii.</title>
        <authorList>
            <person name="Cho K."/>
        </authorList>
    </citation>
    <scope>NUCLEOTIDE SEQUENCE [LARGE SCALE GENOMIC DNA]</scope>
    <source>
        <strain evidence="1">LZ3.2</strain>
        <tissue evidence="1">Leaf</tissue>
    </source>
</reference>
<dbReference type="OrthoDB" id="424543at2759"/>
<proteinExistence type="predicted"/>
<evidence type="ECO:0000313" key="1">
    <source>
        <dbReference type="EMBL" id="KAG5600032.1"/>
    </source>
</evidence>
<keyword evidence="2" id="KW-1185">Reference proteome</keyword>
<dbReference type="Proteomes" id="UP000824120">
    <property type="component" value="Chromosome 6"/>
</dbReference>
<name>A0A9J5YK31_SOLCO</name>
<dbReference type="EMBL" id="JACXVP010000006">
    <property type="protein sequence ID" value="KAG5600032.1"/>
    <property type="molecule type" value="Genomic_DNA"/>
</dbReference>
<evidence type="ECO:0000313" key="2">
    <source>
        <dbReference type="Proteomes" id="UP000824120"/>
    </source>
</evidence>
<organism evidence="1 2">
    <name type="scientific">Solanum commersonii</name>
    <name type="common">Commerson's wild potato</name>
    <name type="synonym">Commerson's nightshade</name>
    <dbReference type="NCBI Taxonomy" id="4109"/>
    <lineage>
        <taxon>Eukaryota</taxon>
        <taxon>Viridiplantae</taxon>
        <taxon>Streptophyta</taxon>
        <taxon>Embryophyta</taxon>
        <taxon>Tracheophyta</taxon>
        <taxon>Spermatophyta</taxon>
        <taxon>Magnoliopsida</taxon>
        <taxon>eudicotyledons</taxon>
        <taxon>Gunneridae</taxon>
        <taxon>Pentapetalae</taxon>
        <taxon>asterids</taxon>
        <taxon>lamiids</taxon>
        <taxon>Solanales</taxon>
        <taxon>Solanaceae</taxon>
        <taxon>Solanoideae</taxon>
        <taxon>Solaneae</taxon>
        <taxon>Solanum</taxon>
    </lineage>
</organism>
<accession>A0A9J5YK31</accession>
<dbReference type="AlphaFoldDB" id="A0A9J5YK31"/>